<reference evidence="2 3" key="1">
    <citation type="submission" date="2020-02" db="EMBL/GenBank/DDBJ databases">
        <title>Bird 10,000 Genomes (B10K) Project - Family phase.</title>
        <authorList>
            <person name="Zhang G."/>
        </authorList>
    </citation>
    <scope>NUCLEOTIDE SEQUENCE [LARGE SCALE GENOMIC DNA]</scope>
    <source>
        <strain evidence="2">B10K-DU-002-70</strain>
        <tissue evidence="2">Muscle</tissue>
    </source>
</reference>
<feature type="domain" description="NADP-dependent oxidoreductase" evidence="1">
    <location>
        <begin position="2"/>
        <end position="82"/>
    </location>
</feature>
<feature type="non-terminal residue" evidence="2">
    <location>
        <position position="112"/>
    </location>
</feature>
<dbReference type="InterPro" id="IPR023210">
    <property type="entry name" value="NADP_OxRdtase_dom"/>
</dbReference>
<evidence type="ECO:0000313" key="3">
    <source>
        <dbReference type="Proteomes" id="UP000539032"/>
    </source>
</evidence>
<sequence length="112" mass="12525">VVAAIDAGSHHFACAYLYQNEKKVGEGIQQNIKEGVVKREDLFNISKLWCMFHDKPLVKGACQKTLAALKLDYLDLFLIHWPLGFKAGEEPFPTDDKGTSIASNADILCTWE</sequence>
<dbReference type="OrthoDB" id="416253at2759"/>
<keyword evidence="3" id="KW-1185">Reference proteome</keyword>
<dbReference type="AlphaFoldDB" id="A0A7L4HNY0"/>
<dbReference type="EMBL" id="VZTL01019127">
    <property type="protein sequence ID" value="NXX54864.1"/>
    <property type="molecule type" value="Genomic_DNA"/>
</dbReference>
<dbReference type="Proteomes" id="UP000539032">
    <property type="component" value="Unassembled WGS sequence"/>
</dbReference>
<dbReference type="InterPro" id="IPR020471">
    <property type="entry name" value="AKR"/>
</dbReference>
<dbReference type="Gene3D" id="3.20.20.100">
    <property type="entry name" value="NADP-dependent oxidoreductase domain"/>
    <property type="match status" value="1"/>
</dbReference>
<gene>
    <name evidence="2" type="primary">Akr1e2</name>
    <name evidence="2" type="ORF">SCOUMB_R01389</name>
</gene>
<dbReference type="SUPFAM" id="SSF51430">
    <property type="entry name" value="NAD(P)-linked oxidoreductase"/>
    <property type="match status" value="1"/>
</dbReference>
<protein>
    <submittedName>
        <fullName evidence="2">AKCL2 reductase</fullName>
    </submittedName>
</protein>
<name>A0A7L4HNY0_SCOUM</name>
<proteinExistence type="predicted"/>
<dbReference type="PANTHER" id="PTHR11732">
    <property type="entry name" value="ALDO/KETO REDUCTASE"/>
    <property type="match status" value="1"/>
</dbReference>
<comment type="caution">
    <text evidence="2">The sequence shown here is derived from an EMBL/GenBank/DDBJ whole genome shotgun (WGS) entry which is preliminary data.</text>
</comment>
<dbReference type="PRINTS" id="PR00069">
    <property type="entry name" value="ALDKETRDTASE"/>
</dbReference>
<feature type="non-terminal residue" evidence="2">
    <location>
        <position position="1"/>
    </location>
</feature>
<dbReference type="GO" id="GO:0016491">
    <property type="term" value="F:oxidoreductase activity"/>
    <property type="evidence" value="ECO:0007669"/>
    <property type="project" value="InterPro"/>
</dbReference>
<dbReference type="Pfam" id="PF00248">
    <property type="entry name" value="Aldo_ket_red"/>
    <property type="match status" value="1"/>
</dbReference>
<evidence type="ECO:0000313" key="2">
    <source>
        <dbReference type="EMBL" id="NXX54864.1"/>
    </source>
</evidence>
<dbReference type="InterPro" id="IPR036812">
    <property type="entry name" value="NAD(P)_OxRdtase_dom_sf"/>
</dbReference>
<organism evidence="2 3">
    <name type="scientific">Scopus umbretta</name>
    <name type="common">Hammerkop</name>
    <dbReference type="NCBI Taxonomy" id="33581"/>
    <lineage>
        <taxon>Eukaryota</taxon>
        <taxon>Metazoa</taxon>
        <taxon>Chordata</taxon>
        <taxon>Craniata</taxon>
        <taxon>Vertebrata</taxon>
        <taxon>Euteleostomi</taxon>
        <taxon>Archelosauria</taxon>
        <taxon>Archosauria</taxon>
        <taxon>Dinosauria</taxon>
        <taxon>Saurischia</taxon>
        <taxon>Theropoda</taxon>
        <taxon>Coelurosauria</taxon>
        <taxon>Aves</taxon>
        <taxon>Neognathae</taxon>
        <taxon>Neoaves</taxon>
        <taxon>Aequornithes</taxon>
        <taxon>Pelecaniformes</taxon>
        <taxon>Scopidae</taxon>
        <taxon>Scopus</taxon>
    </lineage>
</organism>
<evidence type="ECO:0000259" key="1">
    <source>
        <dbReference type="Pfam" id="PF00248"/>
    </source>
</evidence>
<accession>A0A7L4HNY0</accession>